<dbReference type="Gene3D" id="1.20.120.450">
    <property type="entry name" value="dinb family like domain"/>
    <property type="match status" value="1"/>
</dbReference>
<dbReference type="GO" id="GO:0016853">
    <property type="term" value="F:isomerase activity"/>
    <property type="evidence" value="ECO:0007669"/>
    <property type="project" value="UniProtKB-KW"/>
</dbReference>
<keyword evidence="2" id="KW-0413">Isomerase</keyword>
<accession>A0ABS5TRE5</accession>
<dbReference type="NCBIfam" id="TIGR03083">
    <property type="entry name" value="maleylpyruvate isomerase family mycothiol-dependent enzyme"/>
    <property type="match status" value="1"/>
</dbReference>
<sequence>MLSNAEVPVDDGVPVDDVVRVFGQETRAMAAALAALPVRGWDAPTRCDPWTVRELVGHVVTVIGRVPGMVAAPGAVTADTTAVTYYRADERFSPRANQERVRTASARASVPGAGNGELERVSAEVVRACAAQPAGRVVLTRHGDAMLLSEFMVTRVFEVAVHGLDVADAVGRPAWLTGAASGVVLGLLFDDPAAAVALGWAPDELVRRATGRAPLTRAGREHLAGCGLRGLALG</sequence>
<reference evidence="2 3" key="1">
    <citation type="submission" date="2021-05" db="EMBL/GenBank/DDBJ databases">
        <title>Kineosporia and Streptomyces sp. nov. two new marine actinobacteria isolated from Coral.</title>
        <authorList>
            <person name="Buangrab K."/>
            <person name="Sutthacheep M."/>
            <person name="Yeemin T."/>
            <person name="Harunari E."/>
            <person name="Igarashi Y."/>
            <person name="Kanchanasin P."/>
            <person name="Tanasupawat S."/>
            <person name="Phongsopitanun W."/>
        </authorList>
    </citation>
    <scope>NUCLEOTIDE SEQUENCE [LARGE SCALE GENOMIC DNA]</scope>
    <source>
        <strain evidence="2 3">J2-2</strain>
    </source>
</reference>
<dbReference type="InterPro" id="IPR024344">
    <property type="entry name" value="MDMPI_metal-binding"/>
</dbReference>
<organism evidence="2 3">
    <name type="scientific">Kineosporia corallincola</name>
    <dbReference type="NCBI Taxonomy" id="2835133"/>
    <lineage>
        <taxon>Bacteria</taxon>
        <taxon>Bacillati</taxon>
        <taxon>Actinomycetota</taxon>
        <taxon>Actinomycetes</taxon>
        <taxon>Kineosporiales</taxon>
        <taxon>Kineosporiaceae</taxon>
        <taxon>Kineosporia</taxon>
    </lineage>
</organism>
<evidence type="ECO:0000313" key="3">
    <source>
        <dbReference type="Proteomes" id="UP001197247"/>
    </source>
</evidence>
<dbReference type="Proteomes" id="UP001197247">
    <property type="component" value="Unassembled WGS sequence"/>
</dbReference>
<proteinExistence type="predicted"/>
<gene>
    <name evidence="2" type="ORF">KIH74_30760</name>
</gene>
<feature type="domain" description="Mycothiol-dependent maleylpyruvate isomerase metal-binding" evidence="1">
    <location>
        <begin position="23"/>
        <end position="167"/>
    </location>
</feature>
<dbReference type="Pfam" id="PF11716">
    <property type="entry name" value="MDMPI_N"/>
    <property type="match status" value="1"/>
</dbReference>
<keyword evidence="3" id="KW-1185">Reference proteome</keyword>
<dbReference type="EMBL" id="JAHBAY010000016">
    <property type="protein sequence ID" value="MBT0773367.1"/>
    <property type="molecule type" value="Genomic_DNA"/>
</dbReference>
<name>A0ABS5TRE5_9ACTN</name>
<dbReference type="InterPro" id="IPR017517">
    <property type="entry name" value="Maleyloyr_isom"/>
</dbReference>
<comment type="caution">
    <text evidence="2">The sequence shown here is derived from an EMBL/GenBank/DDBJ whole genome shotgun (WGS) entry which is preliminary data.</text>
</comment>
<protein>
    <submittedName>
        <fullName evidence="2">Maleylpyruvate isomerase N-terminal domain-containing protein</fullName>
    </submittedName>
</protein>
<dbReference type="InterPro" id="IPR034660">
    <property type="entry name" value="DinB/YfiT-like"/>
</dbReference>
<dbReference type="SUPFAM" id="SSF109854">
    <property type="entry name" value="DinB/YfiT-like putative metalloenzymes"/>
    <property type="match status" value="1"/>
</dbReference>
<dbReference type="RefSeq" id="WP_214159903.1">
    <property type="nucleotide sequence ID" value="NZ_JAHBAY010000016.1"/>
</dbReference>
<evidence type="ECO:0000259" key="1">
    <source>
        <dbReference type="Pfam" id="PF11716"/>
    </source>
</evidence>
<evidence type="ECO:0000313" key="2">
    <source>
        <dbReference type="EMBL" id="MBT0773367.1"/>
    </source>
</evidence>